<name>A0A0L6TY93_9FIRM</name>
<evidence type="ECO:0000313" key="7">
    <source>
        <dbReference type="Proteomes" id="UP000036873"/>
    </source>
</evidence>
<accession>A0A0L6TY93</accession>
<feature type="short sequence motif" description="GXSXG" evidence="4">
    <location>
        <begin position="43"/>
        <end position="47"/>
    </location>
</feature>
<dbReference type="Pfam" id="PF01734">
    <property type="entry name" value="Patatin"/>
    <property type="match status" value="1"/>
</dbReference>
<feature type="domain" description="PNPLA" evidence="5">
    <location>
        <begin position="12"/>
        <end position="183"/>
    </location>
</feature>
<keyword evidence="7" id="KW-1185">Reference proteome</keyword>
<proteinExistence type="predicted"/>
<evidence type="ECO:0000256" key="1">
    <source>
        <dbReference type="ARBA" id="ARBA00022801"/>
    </source>
</evidence>
<dbReference type="PANTHER" id="PTHR14226:SF25">
    <property type="entry name" value="PHOSPHOESTERASE"/>
    <property type="match status" value="1"/>
</dbReference>
<evidence type="ECO:0000313" key="6">
    <source>
        <dbReference type="EMBL" id="KNZ41244.1"/>
    </source>
</evidence>
<dbReference type="InterPro" id="IPR045943">
    <property type="entry name" value="DUF6363"/>
</dbReference>
<keyword evidence="1 4" id="KW-0378">Hydrolase</keyword>
<evidence type="ECO:0000256" key="3">
    <source>
        <dbReference type="ARBA" id="ARBA00023098"/>
    </source>
</evidence>
<dbReference type="InterPro" id="IPR002641">
    <property type="entry name" value="PNPLA_dom"/>
</dbReference>
<feature type="active site" description="Nucleophile" evidence="4">
    <location>
        <position position="45"/>
    </location>
</feature>
<feature type="short sequence motif" description="DGA/G" evidence="4">
    <location>
        <begin position="170"/>
        <end position="172"/>
    </location>
</feature>
<comment type="caution">
    <text evidence="4">Lacks conserved residue(s) required for the propagation of feature annotation.</text>
</comment>
<dbReference type="GO" id="GO:0016042">
    <property type="term" value="P:lipid catabolic process"/>
    <property type="evidence" value="ECO:0007669"/>
    <property type="project" value="UniProtKB-UniRule"/>
</dbReference>
<gene>
    <name evidence="6" type="ORF">AKG39_13075</name>
</gene>
<dbReference type="PROSITE" id="PS51635">
    <property type="entry name" value="PNPLA"/>
    <property type="match status" value="1"/>
</dbReference>
<protein>
    <submittedName>
        <fullName evidence="6">Phospholipase</fullName>
    </submittedName>
</protein>
<organism evidence="6 7">
    <name type="scientific">Acetobacterium bakii</name>
    <dbReference type="NCBI Taxonomy" id="52689"/>
    <lineage>
        <taxon>Bacteria</taxon>
        <taxon>Bacillati</taxon>
        <taxon>Bacillota</taxon>
        <taxon>Clostridia</taxon>
        <taxon>Eubacteriales</taxon>
        <taxon>Eubacteriaceae</taxon>
        <taxon>Acetobacterium</taxon>
    </lineage>
</organism>
<evidence type="ECO:0000256" key="4">
    <source>
        <dbReference type="PROSITE-ProRule" id="PRU01161"/>
    </source>
</evidence>
<dbReference type="PANTHER" id="PTHR14226">
    <property type="entry name" value="NEUROPATHY TARGET ESTERASE/SWISS CHEESE D.MELANOGASTER"/>
    <property type="match status" value="1"/>
</dbReference>
<dbReference type="STRING" id="52689.AKG39_13075"/>
<reference evidence="7" key="1">
    <citation type="submission" date="2015-07" db="EMBL/GenBank/DDBJ databases">
        <title>Draft genome sequence of Acetobacterium bakii DSM 8293, a potential psychrophilic chemical producer through syngas fermentation.</title>
        <authorList>
            <person name="Song Y."/>
            <person name="Hwang S."/>
            <person name="Cho B.-K."/>
        </authorList>
    </citation>
    <scope>NUCLEOTIDE SEQUENCE [LARGE SCALE GENOMIC DNA]</scope>
    <source>
        <strain evidence="7">DSM 8239</strain>
    </source>
</reference>
<evidence type="ECO:0000256" key="2">
    <source>
        <dbReference type="ARBA" id="ARBA00022963"/>
    </source>
</evidence>
<dbReference type="InterPro" id="IPR037483">
    <property type="entry name" value="YjjU-like"/>
</dbReference>
<dbReference type="SUPFAM" id="SSF52151">
    <property type="entry name" value="FabD/lysophospholipase-like"/>
    <property type="match status" value="1"/>
</dbReference>
<sequence length="293" mass="33871">MTMINNINDTALIFEGGGMRASYTAGFLNNLLENELYFNYVAGISAGSSHSVNYLARDTRRAKRSFVDLVLDPEFGGWKSFFKGEGFFRSQYIYEETSLPGESLPLDFKKFMNNPAQLRIGVFHRDRGEVIYYTKDDIQDMQDLMKIVRSSSSMPIFMPPTYYKENYYVDGGLGGGIALDIAKKDGYEKFFVVLTREKGYRKSPVKFQRFIKTYYRKHPQVAEAMLTRHIIYNQTLDELEALEKDGKAFLVYPETMPVSNREIDFDKLSHSYELGYAQGRRDLPQWKAFLGMQ</sequence>
<keyword evidence="2 4" id="KW-0442">Lipid degradation</keyword>
<dbReference type="GO" id="GO:0016787">
    <property type="term" value="F:hydrolase activity"/>
    <property type="evidence" value="ECO:0007669"/>
    <property type="project" value="UniProtKB-UniRule"/>
</dbReference>
<dbReference type="OrthoDB" id="9802424at2"/>
<dbReference type="Proteomes" id="UP000036873">
    <property type="component" value="Unassembled WGS sequence"/>
</dbReference>
<dbReference type="Pfam" id="PF19890">
    <property type="entry name" value="DUF6363"/>
    <property type="match status" value="1"/>
</dbReference>
<keyword evidence="3 4" id="KW-0443">Lipid metabolism</keyword>
<dbReference type="Gene3D" id="3.40.1090.10">
    <property type="entry name" value="Cytosolic phospholipase A2 catalytic domain"/>
    <property type="match status" value="2"/>
</dbReference>
<dbReference type="EMBL" id="LGYO01000033">
    <property type="protein sequence ID" value="KNZ41244.1"/>
    <property type="molecule type" value="Genomic_DNA"/>
</dbReference>
<dbReference type="InterPro" id="IPR016035">
    <property type="entry name" value="Acyl_Trfase/lysoPLipase"/>
</dbReference>
<feature type="active site" description="Proton acceptor" evidence="4">
    <location>
        <position position="170"/>
    </location>
</feature>
<dbReference type="InterPro" id="IPR050301">
    <property type="entry name" value="NTE"/>
</dbReference>
<dbReference type="PATRIC" id="fig|52689.4.peg.1979"/>
<dbReference type="RefSeq" id="WP_050740846.1">
    <property type="nucleotide sequence ID" value="NZ_LGYO01000033.1"/>
</dbReference>
<evidence type="ECO:0000259" key="5">
    <source>
        <dbReference type="PROSITE" id="PS51635"/>
    </source>
</evidence>
<dbReference type="CDD" id="cd07208">
    <property type="entry name" value="Pat_hypo_Ecoli_yjju_like"/>
    <property type="match status" value="1"/>
</dbReference>
<comment type="caution">
    <text evidence="6">The sequence shown here is derived from an EMBL/GenBank/DDBJ whole genome shotgun (WGS) entry which is preliminary data.</text>
</comment>
<dbReference type="AlphaFoldDB" id="A0A0L6TY93"/>